<protein>
    <submittedName>
        <fullName evidence="1">Uncharacterized protein</fullName>
    </submittedName>
</protein>
<keyword evidence="2" id="KW-1185">Reference proteome</keyword>
<sequence>MQVIENGGEIGFRPGLAHGFGQRSRLEDHGPLIALPQCQRQPVPHKGMVVDDQELDRIGGQSPAVRHQFLHCRAMGMLCVLIHLCSLSFVRSAEAQGTGGLLGKPSTNSGKG</sequence>
<evidence type="ECO:0000313" key="2">
    <source>
        <dbReference type="Proteomes" id="UP000005667"/>
    </source>
</evidence>
<keyword evidence="1" id="KW-0614">Plasmid</keyword>
<reference evidence="2" key="1">
    <citation type="journal article" date="2011" name="PLoS Genet.">
        <title>Azospirillum genomes reveal transition of bacteria from aquatic to terrestrial environments.</title>
        <authorList>
            <person name="Wisniewski-Dye F."/>
            <person name="Borziak K."/>
            <person name="Khalsa-Moyers G."/>
            <person name="Alexandre G."/>
            <person name="Sukharnikov L.O."/>
            <person name="Wuichet K."/>
            <person name="Hurst G.B."/>
            <person name="McDonald W.H."/>
            <person name="Robertson J.S."/>
            <person name="Barbe V."/>
            <person name="Calteau A."/>
            <person name="Rouy Z."/>
            <person name="Mangenot S."/>
            <person name="Prigent-Combaret C."/>
            <person name="Normand P."/>
            <person name="Boyer M."/>
            <person name="Siguier P."/>
            <person name="Dessaux Y."/>
            <person name="Elmerich C."/>
            <person name="Condemine G."/>
            <person name="Krishnen G."/>
            <person name="Kennedy I."/>
            <person name="Paterson A.H."/>
            <person name="Gonzalez V."/>
            <person name="Mavingui P."/>
            <person name="Zhulin I.B."/>
        </authorList>
    </citation>
    <scope>NUCLEOTIDE SEQUENCE [LARGE SCALE GENOMIC DNA]</scope>
    <source>
        <strain evidence="2">4B</strain>
    </source>
</reference>
<proteinExistence type="predicted"/>
<organism evidence="1 2">
    <name type="scientific">Azospirillum lipoferum (strain 4B)</name>
    <dbReference type="NCBI Taxonomy" id="862719"/>
    <lineage>
        <taxon>Bacteria</taxon>
        <taxon>Pseudomonadati</taxon>
        <taxon>Pseudomonadota</taxon>
        <taxon>Alphaproteobacteria</taxon>
        <taxon>Rhodospirillales</taxon>
        <taxon>Azospirillaceae</taxon>
        <taxon>Azospirillum</taxon>
    </lineage>
</organism>
<evidence type="ECO:0000313" key="1">
    <source>
        <dbReference type="EMBL" id="CBS90059.1"/>
    </source>
</evidence>
<dbReference type="Proteomes" id="UP000005667">
    <property type="component" value="Plasmid AZO_p3"/>
</dbReference>
<dbReference type="HOGENOM" id="CLU_2140723_0_0_5"/>
<accession>G7ZED9</accession>
<geneLocation type="plasmid" evidence="1 2">
    <name>AZO_p3</name>
</geneLocation>
<dbReference type="AlphaFoldDB" id="G7ZED9"/>
<gene>
    <name evidence="1" type="ordered locus">AZOLI_p30216</name>
</gene>
<dbReference type="KEGG" id="ali:AZOLI_p30216"/>
<name>G7ZED9_AZOL4</name>
<dbReference type="EMBL" id="FQ311871">
    <property type="protein sequence ID" value="CBS90059.1"/>
    <property type="molecule type" value="Genomic_DNA"/>
</dbReference>